<feature type="transmembrane region" description="Helical" evidence="6">
    <location>
        <begin position="76"/>
        <end position="98"/>
    </location>
</feature>
<dbReference type="PANTHER" id="PTHR31500:SF51">
    <property type="entry name" value="AT-HOOK MOTIF NUCLEAR-LOCALIZED PROTEIN 8"/>
    <property type="match status" value="1"/>
</dbReference>
<dbReference type="GO" id="GO:0003680">
    <property type="term" value="F:minor groove of adenine-thymine-rich DNA binding"/>
    <property type="evidence" value="ECO:0007669"/>
    <property type="project" value="UniProtKB-UniRule"/>
</dbReference>
<keyword evidence="6" id="KW-1133">Transmembrane helix</keyword>
<comment type="function">
    <text evidence="5">Transcription factor that specifically binds AT-rich DNA sequences related to the nuclear matrix attachment regions (MARs).</text>
</comment>
<sequence>MFNLHIIEVKMCHYLEVVVVYMINYLVILFNSLHWYHFTLQGQFNIISLSSFLPQSGNDGEHSSLNVLLAGSDGRVFGGVVGMLTAASPVQIIVGSFVPNGKKSSSNILKSGPSSAPTPKLLYFGGSMSATSPTFQGPSSESYEGNDHSSFRGPELYNNNMQMDHHPLWDGHNLWKMLL</sequence>
<feature type="transmembrane region" description="Helical" evidence="6">
    <location>
        <begin position="12"/>
        <end position="30"/>
    </location>
</feature>
<dbReference type="GO" id="GO:0005634">
    <property type="term" value="C:nucleus"/>
    <property type="evidence" value="ECO:0007669"/>
    <property type="project" value="UniProtKB-SubCell"/>
</dbReference>
<dbReference type="InterPro" id="IPR005175">
    <property type="entry name" value="PPC_dom"/>
</dbReference>
<evidence type="ECO:0000256" key="6">
    <source>
        <dbReference type="SAM" id="Phobius"/>
    </source>
</evidence>
<gene>
    <name evidence="8" type="ORF">Lalb_Chr09g0329431</name>
</gene>
<dbReference type="SUPFAM" id="SSF117856">
    <property type="entry name" value="AF0104/ALDC/Ptd012-like"/>
    <property type="match status" value="1"/>
</dbReference>
<evidence type="ECO:0000256" key="2">
    <source>
        <dbReference type="ARBA" id="ARBA00023125"/>
    </source>
</evidence>
<keyword evidence="9" id="KW-1185">Reference proteome</keyword>
<evidence type="ECO:0000259" key="7">
    <source>
        <dbReference type="Pfam" id="PF03479"/>
    </source>
</evidence>
<comment type="subcellular location">
    <subcellularLocation>
        <location evidence="5">Nucleus</location>
    </subcellularLocation>
</comment>
<evidence type="ECO:0000256" key="1">
    <source>
        <dbReference type="ARBA" id="ARBA00023015"/>
    </source>
</evidence>
<dbReference type="AlphaFoldDB" id="A0A6A4Q1L6"/>
<dbReference type="Gene3D" id="3.30.1330.80">
    <property type="entry name" value="Hypothetical protein, similar to alpha- acetolactate decarboxylase, domain 2"/>
    <property type="match status" value="1"/>
</dbReference>
<reference evidence="9" key="1">
    <citation type="journal article" date="2020" name="Nat. Commun.">
        <title>Genome sequence of the cluster root forming white lupin.</title>
        <authorList>
            <person name="Hufnagel B."/>
            <person name="Marques A."/>
            <person name="Soriano A."/>
            <person name="Marques L."/>
            <person name="Divol F."/>
            <person name="Doumas P."/>
            <person name="Sallet E."/>
            <person name="Mancinotti D."/>
            <person name="Carrere S."/>
            <person name="Marande W."/>
            <person name="Arribat S."/>
            <person name="Keller J."/>
            <person name="Huneau C."/>
            <person name="Blein T."/>
            <person name="Aime D."/>
            <person name="Laguerre M."/>
            <person name="Taylor J."/>
            <person name="Schubert V."/>
            <person name="Nelson M."/>
            <person name="Geu-Flores F."/>
            <person name="Crespi M."/>
            <person name="Gallardo-Guerrero K."/>
            <person name="Delaux P.-M."/>
            <person name="Salse J."/>
            <person name="Berges H."/>
            <person name="Guyot R."/>
            <person name="Gouzy J."/>
            <person name="Peret B."/>
        </authorList>
    </citation>
    <scope>NUCLEOTIDE SEQUENCE [LARGE SCALE GENOMIC DNA]</scope>
    <source>
        <strain evidence="9">cv. Amiga</strain>
    </source>
</reference>
<keyword evidence="3 5" id="KW-0804">Transcription</keyword>
<feature type="domain" description="PPC" evidence="7">
    <location>
        <begin position="38"/>
        <end position="98"/>
    </location>
</feature>
<keyword evidence="4 5" id="KW-0539">Nucleus</keyword>
<evidence type="ECO:0000256" key="4">
    <source>
        <dbReference type="ARBA" id="ARBA00023242"/>
    </source>
</evidence>
<dbReference type="EMBL" id="WOCE01000009">
    <property type="protein sequence ID" value="KAE9607384.1"/>
    <property type="molecule type" value="Genomic_DNA"/>
</dbReference>
<dbReference type="PANTHER" id="PTHR31500">
    <property type="entry name" value="AT-HOOK MOTIF NUCLEAR-LOCALIZED PROTEIN 9"/>
    <property type="match status" value="1"/>
</dbReference>
<organism evidence="8 9">
    <name type="scientific">Lupinus albus</name>
    <name type="common">White lupine</name>
    <name type="synonym">Lupinus termis</name>
    <dbReference type="NCBI Taxonomy" id="3870"/>
    <lineage>
        <taxon>Eukaryota</taxon>
        <taxon>Viridiplantae</taxon>
        <taxon>Streptophyta</taxon>
        <taxon>Embryophyta</taxon>
        <taxon>Tracheophyta</taxon>
        <taxon>Spermatophyta</taxon>
        <taxon>Magnoliopsida</taxon>
        <taxon>eudicotyledons</taxon>
        <taxon>Gunneridae</taxon>
        <taxon>Pentapetalae</taxon>
        <taxon>rosids</taxon>
        <taxon>fabids</taxon>
        <taxon>Fabales</taxon>
        <taxon>Fabaceae</taxon>
        <taxon>Papilionoideae</taxon>
        <taxon>50 kb inversion clade</taxon>
        <taxon>genistoids sensu lato</taxon>
        <taxon>core genistoids</taxon>
        <taxon>Genisteae</taxon>
        <taxon>Lupinus</taxon>
    </lineage>
</organism>
<dbReference type="CDD" id="cd11378">
    <property type="entry name" value="DUF296"/>
    <property type="match status" value="1"/>
</dbReference>
<evidence type="ECO:0000256" key="3">
    <source>
        <dbReference type="ARBA" id="ARBA00023163"/>
    </source>
</evidence>
<keyword evidence="6" id="KW-0812">Transmembrane</keyword>
<evidence type="ECO:0000313" key="8">
    <source>
        <dbReference type="EMBL" id="KAE9607384.1"/>
    </source>
</evidence>
<keyword evidence="1 5" id="KW-0805">Transcription regulation</keyword>
<accession>A0A6A4Q1L6</accession>
<keyword evidence="6" id="KW-0472">Membrane</keyword>
<comment type="domain">
    <text evidence="5">The PPC domain mediates interactions between AHL proteins.</text>
</comment>
<dbReference type="OrthoDB" id="1735709at2759"/>
<comment type="caution">
    <text evidence="8">The sequence shown here is derived from an EMBL/GenBank/DDBJ whole genome shotgun (WGS) entry which is preliminary data.</text>
</comment>
<evidence type="ECO:0000313" key="9">
    <source>
        <dbReference type="Proteomes" id="UP000447434"/>
    </source>
</evidence>
<dbReference type="Pfam" id="PF03479">
    <property type="entry name" value="PCC"/>
    <property type="match status" value="1"/>
</dbReference>
<keyword evidence="2 5" id="KW-0238">DNA-binding</keyword>
<dbReference type="Proteomes" id="UP000447434">
    <property type="component" value="Chromosome 9"/>
</dbReference>
<proteinExistence type="predicted"/>
<name>A0A6A4Q1L6_LUPAL</name>
<dbReference type="InterPro" id="IPR039605">
    <property type="entry name" value="AHL"/>
</dbReference>
<protein>
    <recommendedName>
        <fullName evidence="5">AT-hook motif nuclear-localized protein</fullName>
    </recommendedName>
</protein>
<evidence type="ECO:0000256" key="5">
    <source>
        <dbReference type="RuleBase" id="RU367031"/>
    </source>
</evidence>